<proteinExistence type="predicted"/>
<name>A0ABV6JS91_9PROT</name>
<keyword evidence="2" id="KW-1185">Reference proteome</keyword>
<reference evidence="1 2" key="1">
    <citation type="submission" date="2024-09" db="EMBL/GenBank/DDBJ databases">
        <authorList>
            <person name="Sun Q."/>
            <person name="Mori K."/>
        </authorList>
    </citation>
    <scope>NUCLEOTIDE SEQUENCE [LARGE SCALE GENOMIC DNA]</scope>
    <source>
        <strain evidence="1 2">TBRC 5777</strain>
    </source>
</reference>
<accession>A0ABV6JS91</accession>
<dbReference type="EMBL" id="JBHLUN010000006">
    <property type="protein sequence ID" value="MFC0408494.1"/>
    <property type="molecule type" value="Genomic_DNA"/>
</dbReference>
<dbReference type="RefSeq" id="WP_377044246.1">
    <property type="nucleotide sequence ID" value="NZ_JBHLUN010000006.1"/>
</dbReference>
<protein>
    <submittedName>
        <fullName evidence="1">Uncharacterized protein</fullName>
    </submittedName>
</protein>
<gene>
    <name evidence="1" type="ORF">ACFFGY_09565</name>
</gene>
<sequence length="64" mass="6737">MLRDSSSPPSPSPFGSDSAAGNVISELERIGAEAFEAKLDAIAKILMNVASILRCQPHLQLPST</sequence>
<evidence type="ECO:0000313" key="1">
    <source>
        <dbReference type="EMBL" id="MFC0408494.1"/>
    </source>
</evidence>
<comment type="caution">
    <text evidence="1">The sequence shown here is derived from an EMBL/GenBank/DDBJ whole genome shotgun (WGS) entry which is preliminary data.</text>
</comment>
<dbReference type="Proteomes" id="UP001589865">
    <property type="component" value="Unassembled WGS sequence"/>
</dbReference>
<organism evidence="1 2">
    <name type="scientific">Roseomonas elaeocarpi</name>
    <dbReference type="NCBI Taxonomy" id="907779"/>
    <lineage>
        <taxon>Bacteria</taxon>
        <taxon>Pseudomonadati</taxon>
        <taxon>Pseudomonadota</taxon>
        <taxon>Alphaproteobacteria</taxon>
        <taxon>Acetobacterales</taxon>
        <taxon>Roseomonadaceae</taxon>
        <taxon>Roseomonas</taxon>
    </lineage>
</organism>
<evidence type="ECO:0000313" key="2">
    <source>
        <dbReference type="Proteomes" id="UP001589865"/>
    </source>
</evidence>